<organism evidence="2 3">
    <name type="scientific">Cloacibacterium rupense</name>
    <dbReference type="NCBI Taxonomy" id="517423"/>
    <lineage>
        <taxon>Bacteria</taxon>
        <taxon>Pseudomonadati</taxon>
        <taxon>Bacteroidota</taxon>
        <taxon>Flavobacteriia</taxon>
        <taxon>Flavobacteriales</taxon>
        <taxon>Weeksellaceae</taxon>
    </lineage>
</organism>
<keyword evidence="3" id="KW-1185">Reference proteome</keyword>
<dbReference type="Proteomes" id="UP000620064">
    <property type="component" value="Unassembled WGS sequence"/>
</dbReference>
<protein>
    <recommendedName>
        <fullName evidence="4">Thrombospondin type 3 repeat-containing protein</fullName>
    </recommendedName>
</protein>
<name>A0ABQ2NMB9_9FLAO</name>
<dbReference type="EMBL" id="BMLV01000006">
    <property type="protein sequence ID" value="GGP05914.1"/>
    <property type="molecule type" value="Genomic_DNA"/>
</dbReference>
<comment type="caution">
    <text evidence="2">The sequence shown here is derived from an EMBL/GenBank/DDBJ whole genome shotgun (WGS) entry which is preliminary data.</text>
</comment>
<evidence type="ECO:0000313" key="2">
    <source>
        <dbReference type="EMBL" id="GGP05914.1"/>
    </source>
</evidence>
<keyword evidence="1" id="KW-0732">Signal</keyword>
<dbReference type="InterPro" id="IPR028974">
    <property type="entry name" value="TSP_type-3_rpt"/>
</dbReference>
<reference evidence="3" key="1">
    <citation type="journal article" date="2019" name="Int. J. Syst. Evol. Microbiol.">
        <title>The Global Catalogue of Microorganisms (GCM) 10K type strain sequencing project: providing services to taxonomists for standard genome sequencing and annotation.</title>
        <authorList>
            <consortium name="The Broad Institute Genomics Platform"/>
            <consortium name="The Broad Institute Genome Sequencing Center for Infectious Disease"/>
            <person name="Wu L."/>
            <person name="Ma J."/>
        </authorList>
    </citation>
    <scope>NUCLEOTIDE SEQUENCE [LARGE SCALE GENOMIC DNA]</scope>
    <source>
        <strain evidence="3">CGMCC 1.7656</strain>
    </source>
</reference>
<evidence type="ECO:0000313" key="3">
    <source>
        <dbReference type="Proteomes" id="UP000620064"/>
    </source>
</evidence>
<dbReference type="SUPFAM" id="SSF103647">
    <property type="entry name" value="TSP type-3 repeat"/>
    <property type="match status" value="2"/>
</dbReference>
<evidence type="ECO:0000256" key="1">
    <source>
        <dbReference type="SAM" id="SignalP"/>
    </source>
</evidence>
<evidence type="ECO:0008006" key="4">
    <source>
        <dbReference type="Google" id="ProtNLM"/>
    </source>
</evidence>
<gene>
    <name evidence="2" type="ORF">GCM10010992_24050</name>
</gene>
<feature type="signal peptide" evidence="1">
    <location>
        <begin position="1"/>
        <end position="28"/>
    </location>
</feature>
<dbReference type="Gene3D" id="4.10.1080.10">
    <property type="entry name" value="TSP type-3 repeat"/>
    <property type="match status" value="1"/>
</dbReference>
<feature type="chain" id="PRO_5045125643" description="Thrombospondin type 3 repeat-containing protein" evidence="1">
    <location>
        <begin position="29"/>
        <end position="943"/>
    </location>
</feature>
<sequence length="943" mass="101403">MNQFLINKSIKMRFFILFLLLFVSIATAQNFHVESIEDTNSSDRFSLLGFKEDNLSYNSIASPSNFNSSKFLNNLNKIEEVFSPKSLITRSRSISLLQVLAVDDSFFSIFVGSATPSVFINDQSEDGSEPNSSNTDVTLTNTGGLVGATINDDGTINVPFSATAGTYNLTYQICSPKGQTTNCASANVSIEVFEISPAPPPIADTDNDGIENSTDLDDDNDGILDTAECPIFINNGYFEFNLNDWQADASWIWEVGAAVHILDNSSGIALYQDLAIPNQPLKLTLKVGAQDKDDLAGNTGELKVVLNGVVYATINNSTDRTANNVSIIMENGATSDFVPFTTGNNSGYTYQTFTISIPSPGTPISPPNSRLLFRIESGNDDWSIDNISFCDLDGDGLPNHLDNDSDNDGCADAIEGAGAISFSEIDANLRIKGGINSNGVPLLAGAGQAVGDSQNNAIVDCVSVDSDGDGIQDWQDLDDDNDGILDLEECTPKIVSLNNLVLLRDPSITENFLVGDKLINRNVATLAGINYDAIITIVNKNYKGDTTPSNLNLGITTSGVTKGTFDLKNINSTKDAYFEYRLEFVESGTVVNNSSIVIPRTLQDIDIVFRDIDGRGSRPETDVVGFKTTNSPQEIPGSNIGIGGFVHSTGPAGFKYYRYSNYSGNSAVPNVDPSDKDYWLTLFFNSFTTEDFVYGFTGNSNTNTSERAAFIDVVFASSSCDTDGDSIPNSLDLDSDGDGCPDAIEGSENVKFQQVHSLTLPSTNVNYPYRGQIKVKADGFISGSPSEIVSNLATAIGVPELVNNQSNNSSGNLGQADNTDGAADLAQLSSSAYINLVKDIDCDRCFRLSSTSGTTLDSNFGITALERAGADNGNWPMKVKGAYLVLDAKTKGFVINRLTQTEINGLAPVLGMMVYDTTNNCLKIYDGSSWKCFNTQTCDDFNN</sequence>
<accession>A0ABQ2NMB9</accession>
<proteinExistence type="predicted"/>